<comment type="caution">
    <text evidence="6">The sequence shown here is derived from an EMBL/GenBank/DDBJ whole genome shotgun (WGS) entry which is preliminary data.</text>
</comment>
<dbReference type="InterPro" id="IPR011701">
    <property type="entry name" value="MFS"/>
</dbReference>
<evidence type="ECO:0000313" key="6">
    <source>
        <dbReference type="EMBL" id="MEE8658197.1"/>
    </source>
</evidence>
<protein>
    <recommendedName>
        <fullName evidence="5">Major facilitator superfamily (MFS) profile domain-containing protein</fullName>
    </recommendedName>
</protein>
<keyword evidence="7" id="KW-1185">Reference proteome</keyword>
<accession>A0ABU7U2U2</accession>
<name>A0ABU7U2U2_9PROT</name>
<gene>
    <name evidence="6" type="ORF">DOFOFD_04145</name>
</gene>
<feature type="transmembrane region" description="Helical" evidence="4">
    <location>
        <begin position="69"/>
        <end position="86"/>
    </location>
</feature>
<proteinExistence type="predicted"/>
<dbReference type="Proteomes" id="UP001312908">
    <property type="component" value="Unassembled WGS sequence"/>
</dbReference>
<reference evidence="6 7" key="1">
    <citation type="submission" date="2023-10" db="EMBL/GenBank/DDBJ databases">
        <title>Sorlinia euscelidii gen. nov., sp. nov., an acetic acid bacteria isolated from the gut of Euscelidius variegatus emitter.</title>
        <authorList>
            <person name="Michoud G."/>
            <person name="Marasco R."/>
            <person name="Seferji K."/>
            <person name="Gonella E."/>
            <person name="Garuglieri E."/>
            <person name="Alma A."/>
            <person name="Mapelli F."/>
            <person name="Borin S."/>
            <person name="Daffonchio D."/>
            <person name="Crotti E."/>
        </authorList>
    </citation>
    <scope>NUCLEOTIDE SEQUENCE [LARGE SCALE GENOMIC DNA]</scope>
    <source>
        <strain evidence="6 7">EV16P</strain>
    </source>
</reference>
<feature type="domain" description="Major facilitator superfamily (MFS) profile" evidence="5">
    <location>
        <begin position="1"/>
        <end position="172"/>
    </location>
</feature>
<feature type="transmembrane region" description="Helical" evidence="4">
    <location>
        <begin position="37"/>
        <end position="57"/>
    </location>
</feature>
<dbReference type="Pfam" id="PF07690">
    <property type="entry name" value="MFS_1"/>
    <property type="match status" value="1"/>
</dbReference>
<keyword evidence="2 4" id="KW-1133">Transmembrane helix</keyword>
<evidence type="ECO:0000259" key="5">
    <source>
        <dbReference type="PROSITE" id="PS50850"/>
    </source>
</evidence>
<dbReference type="InterPro" id="IPR020846">
    <property type="entry name" value="MFS_dom"/>
</dbReference>
<sequence>MIGLVPGTQMLTRSASSLLLPEIQRYFGVSDTQIGHLQGTFDLFLASLLALPCALFVDRYGSRCVLRNLILIWIISHISCGLSASFSQFCFFKIMIAAAEIGMVPVIYAMTPLYAGPKNLMLINAAVGALITLGYGAGYYFSDVLFKIAALIAPAQGDALWRGWRRSAPFLE</sequence>
<dbReference type="EMBL" id="JAWJZY010000002">
    <property type="protein sequence ID" value="MEE8658197.1"/>
    <property type="molecule type" value="Genomic_DNA"/>
</dbReference>
<keyword evidence="1 4" id="KW-0812">Transmembrane</keyword>
<dbReference type="InterPro" id="IPR036259">
    <property type="entry name" value="MFS_trans_sf"/>
</dbReference>
<feature type="transmembrane region" description="Helical" evidence="4">
    <location>
        <begin position="122"/>
        <end position="141"/>
    </location>
</feature>
<evidence type="ECO:0000256" key="2">
    <source>
        <dbReference type="ARBA" id="ARBA00022989"/>
    </source>
</evidence>
<keyword evidence="3 4" id="KW-0472">Membrane</keyword>
<dbReference type="Gene3D" id="1.20.1250.20">
    <property type="entry name" value="MFS general substrate transporter like domains"/>
    <property type="match status" value="1"/>
</dbReference>
<feature type="transmembrane region" description="Helical" evidence="4">
    <location>
        <begin position="92"/>
        <end position="110"/>
    </location>
</feature>
<organism evidence="6 7">
    <name type="scientific">Sorlinia euscelidii</name>
    <dbReference type="NCBI Taxonomy" id="3081148"/>
    <lineage>
        <taxon>Bacteria</taxon>
        <taxon>Pseudomonadati</taxon>
        <taxon>Pseudomonadota</taxon>
        <taxon>Alphaproteobacteria</taxon>
        <taxon>Acetobacterales</taxon>
        <taxon>Acetobacteraceae</taxon>
        <taxon>Sorlinia</taxon>
    </lineage>
</organism>
<dbReference type="SUPFAM" id="SSF103473">
    <property type="entry name" value="MFS general substrate transporter"/>
    <property type="match status" value="1"/>
</dbReference>
<evidence type="ECO:0000313" key="7">
    <source>
        <dbReference type="Proteomes" id="UP001312908"/>
    </source>
</evidence>
<evidence type="ECO:0000256" key="4">
    <source>
        <dbReference type="SAM" id="Phobius"/>
    </source>
</evidence>
<dbReference type="PROSITE" id="PS50850">
    <property type="entry name" value="MFS"/>
    <property type="match status" value="1"/>
</dbReference>
<evidence type="ECO:0000256" key="1">
    <source>
        <dbReference type="ARBA" id="ARBA00022692"/>
    </source>
</evidence>
<evidence type="ECO:0000256" key="3">
    <source>
        <dbReference type="ARBA" id="ARBA00023136"/>
    </source>
</evidence>